<dbReference type="GO" id="GO:0005524">
    <property type="term" value="F:ATP binding"/>
    <property type="evidence" value="ECO:0007669"/>
    <property type="project" value="InterPro"/>
</dbReference>
<gene>
    <name evidence="2" type="ORF">P0Y65_16985</name>
</gene>
<dbReference type="AlphaFoldDB" id="A0AAJ5VT59"/>
<organism evidence="2 3">
    <name type="scientific">Candidatus Devosia phytovorans</name>
    <dbReference type="NCBI Taxonomy" id="3121372"/>
    <lineage>
        <taxon>Bacteria</taxon>
        <taxon>Pseudomonadati</taxon>
        <taxon>Pseudomonadota</taxon>
        <taxon>Alphaproteobacteria</taxon>
        <taxon>Hyphomicrobiales</taxon>
        <taxon>Devosiaceae</taxon>
        <taxon>Devosia</taxon>
    </lineage>
</organism>
<dbReference type="InterPro" id="IPR003959">
    <property type="entry name" value="ATPase_AAA_core"/>
</dbReference>
<name>A0AAJ5VT59_9HYPH</name>
<reference evidence="2" key="1">
    <citation type="submission" date="2023-03" db="EMBL/GenBank/DDBJ databases">
        <title>Andean soil-derived lignocellulolytic bacterial consortium as a source of novel taxa and putative plastic-active enzymes.</title>
        <authorList>
            <person name="Diaz-Garcia L."/>
            <person name="Chuvochina M."/>
            <person name="Feuerriegel G."/>
            <person name="Bunk B."/>
            <person name="Sproer C."/>
            <person name="Streit W.R."/>
            <person name="Rodriguez L.M."/>
            <person name="Overmann J."/>
            <person name="Jimenez D.J."/>
        </authorList>
    </citation>
    <scope>NUCLEOTIDE SEQUENCE</scope>
    <source>
        <strain evidence="2">MAG 4196</strain>
    </source>
</reference>
<sequence>MPNPPGDFLELLHDNWDDFGFETTFHAKCVADGETLDLAPLRILVKDETTTADTWRRLVGEGWDGVFPAPGIDYVTVPSDVTFYQQLEAAIGIDRTVEVAAALRDASYLVHVSEDEEAIALTKSTGFKDSLQRERGSVKAFIDSWKILRGEELSVLDMGFRFDNVRGKRSLLELRFQSDSPLPHDINVLIGPNGYGKSSVLHQMVEDWTASREFGGQGFVDKPNLSQIVVVSYSPFERFPVDLSPKRVKDVDAYRYFGFRGRSVTTDGKPGRIRISNDFPRKAAAGSLLDCLADDHKYSAIRGWSKKLHTVEKVLKTAIDFDFAALEMDLGKRAKDLYDPQSAPRAPFSYLVGDDPKRRYFPVSSSRVAGLDLERLKHAVVTDSGVAFFKDGEPVELSSGQRLFAYLVVNVVGAIKRNSLILVDEPELFLHPTLEVQFVGMLKGILKRFNSKALLATHSVVTVREIPADCVHVFERSEDDVLVRRPPFQTFGGDVQRISSYVFGDGKIAKPFQNWIETQLEARSASELIAALGDEVNEELILQIRAMDRA</sequence>
<dbReference type="GO" id="GO:0016887">
    <property type="term" value="F:ATP hydrolysis activity"/>
    <property type="evidence" value="ECO:0007669"/>
    <property type="project" value="InterPro"/>
</dbReference>
<dbReference type="Proteomes" id="UP001217476">
    <property type="component" value="Chromosome"/>
</dbReference>
<evidence type="ECO:0000259" key="1">
    <source>
        <dbReference type="Pfam" id="PF13304"/>
    </source>
</evidence>
<dbReference type="Gene3D" id="3.40.50.300">
    <property type="entry name" value="P-loop containing nucleotide triphosphate hydrolases"/>
    <property type="match status" value="1"/>
</dbReference>
<dbReference type="InterPro" id="IPR027417">
    <property type="entry name" value="P-loop_NTPase"/>
</dbReference>
<dbReference type="PANTHER" id="PTHR43581">
    <property type="entry name" value="ATP/GTP PHOSPHATASE"/>
    <property type="match status" value="1"/>
</dbReference>
<dbReference type="PANTHER" id="PTHR43581:SF2">
    <property type="entry name" value="EXCINUCLEASE ATPASE SUBUNIT"/>
    <property type="match status" value="1"/>
</dbReference>
<evidence type="ECO:0000313" key="2">
    <source>
        <dbReference type="EMBL" id="WEK03867.1"/>
    </source>
</evidence>
<feature type="domain" description="ATPase AAA-type core" evidence="1">
    <location>
        <begin position="394"/>
        <end position="463"/>
    </location>
</feature>
<accession>A0AAJ5VT59</accession>
<proteinExistence type="predicted"/>
<protein>
    <submittedName>
        <fullName evidence="2">AAA family ATPase</fullName>
    </submittedName>
</protein>
<dbReference type="SUPFAM" id="SSF52540">
    <property type="entry name" value="P-loop containing nucleoside triphosphate hydrolases"/>
    <property type="match status" value="1"/>
</dbReference>
<evidence type="ECO:0000313" key="3">
    <source>
        <dbReference type="Proteomes" id="UP001217476"/>
    </source>
</evidence>
<dbReference type="InterPro" id="IPR051396">
    <property type="entry name" value="Bact_Antivir_Def_Nuclease"/>
</dbReference>
<dbReference type="Pfam" id="PF13304">
    <property type="entry name" value="AAA_21"/>
    <property type="match status" value="1"/>
</dbReference>
<dbReference type="EMBL" id="CP119312">
    <property type="protein sequence ID" value="WEK03867.1"/>
    <property type="molecule type" value="Genomic_DNA"/>
</dbReference>